<evidence type="ECO:0000313" key="3">
    <source>
        <dbReference type="EMBL" id="EYU29263.1"/>
    </source>
</evidence>
<keyword evidence="2" id="KW-0812">Transmembrane</keyword>
<feature type="transmembrane region" description="Helical" evidence="2">
    <location>
        <begin position="240"/>
        <end position="262"/>
    </location>
</feature>
<gene>
    <name evidence="3" type="ORF">MIMGU_mgv1a011825mg</name>
</gene>
<dbReference type="OMA" id="PRASIHQ"/>
<keyword evidence="4" id="KW-1185">Reference proteome</keyword>
<dbReference type="PANTHER" id="PTHR35469:SF4">
    <property type="entry name" value="TRANSMEMBRANE PROTEIN"/>
    <property type="match status" value="1"/>
</dbReference>
<name>A0A022QPN7_ERYGU</name>
<sequence>MAAVAATGGSINATREARRRRIVERGSDRLALITGRIQSLPSEPDESPKPANLSGQKPADSAVHKDLVSDSSLTNQESRRESIHRDILEETKDPLPPRAPLRVNEELSQISSSMASTEQNQQLDQNRVNSFTSGKINDAISASEKIRMYSNIAVAILVIFSYMQFPVLGCSSIRSILIFRPVYLLFLTNVSIVVARLFLGIQGAEIRNRQRSSGVLSFIGKFLIGQMGKSVESVLLLQNILRALFMDFSIYAVVLVCGLSLMQRLGFYL</sequence>
<feature type="transmembrane region" description="Helical" evidence="2">
    <location>
        <begin position="148"/>
        <end position="165"/>
    </location>
</feature>
<dbReference type="STRING" id="4155.A0A022QPN7"/>
<dbReference type="AlphaFoldDB" id="A0A022QPN7"/>
<feature type="compositionally biased region" description="Basic and acidic residues" evidence="1">
    <location>
        <begin position="77"/>
        <end position="95"/>
    </location>
</feature>
<organism evidence="3 4">
    <name type="scientific">Erythranthe guttata</name>
    <name type="common">Yellow monkey flower</name>
    <name type="synonym">Mimulus guttatus</name>
    <dbReference type="NCBI Taxonomy" id="4155"/>
    <lineage>
        <taxon>Eukaryota</taxon>
        <taxon>Viridiplantae</taxon>
        <taxon>Streptophyta</taxon>
        <taxon>Embryophyta</taxon>
        <taxon>Tracheophyta</taxon>
        <taxon>Spermatophyta</taxon>
        <taxon>Magnoliopsida</taxon>
        <taxon>eudicotyledons</taxon>
        <taxon>Gunneridae</taxon>
        <taxon>Pentapetalae</taxon>
        <taxon>asterids</taxon>
        <taxon>lamiids</taxon>
        <taxon>Lamiales</taxon>
        <taxon>Phrymaceae</taxon>
        <taxon>Erythranthe</taxon>
    </lineage>
</organism>
<protein>
    <submittedName>
        <fullName evidence="3">Uncharacterized protein</fullName>
    </submittedName>
</protein>
<keyword evidence="2" id="KW-1133">Transmembrane helix</keyword>
<evidence type="ECO:0000256" key="2">
    <source>
        <dbReference type="SAM" id="Phobius"/>
    </source>
</evidence>
<dbReference type="OrthoDB" id="1922492at2759"/>
<dbReference type="EMBL" id="KI631268">
    <property type="protein sequence ID" value="EYU29263.1"/>
    <property type="molecule type" value="Genomic_DNA"/>
</dbReference>
<dbReference type="PhylomeDB" id="A0A022QPN7"/>
<dbReference type="Proteomes" id="UP000030748">
    <property type="component" value="Unassembled WGS sequence"/>
</dbReference>
<dbReference type="KEGG" id="egt:105967255"/>
<evidence type="ECO:0000313" key="4">
    <source>
        <dbReference type="Proteomes" id="UP000030748"/>
    </source>
</evidence>
<dbReference type="PANTHER" id="PTHR35469">
    <property type="entry name" value="TRANSMEMBRANE PROTEIN"/>
    <property type="match status" value="1"/>
</dbReference>
<evidence type="ECO:0000256" key="1">
    <source>
        <dbReference type="SAM" id="MobiDB-lite"/>
    </source>
</evidence>
<keyword evidence="2" id="KW-0472">Membrane</keyword>
<reference evidence="3 4" key="1">
    <citation type="journal article" date="2013" name="Proc. Natl. Acad. Sci. U.S.A.">
        <title>Fine-scale variation in meiotic recombination in Mimulus inferred from population shotgun sequencing.</title>
        <authorList>
            <person name="Hellsten U."/>
            <person name="Wright K.M."/>
            <person name="Jenkins J."/>
            <person name="Shu S."/>
            <person name="Yuan Y."/>
            <person name="Wessler S.R."/>
            <person name="Schmutz J."/>
            <person name="Willis J.H."/>
            <person name="Rokhsar D.S."/>
        </authorList>
    </citation>
    <scope>NUCLEOTIDE SEQUENCE [LARGE SCALE GENOMIC DNA]</scope>
    <source>
        <strain evidence="4">cv. DUN x IM62</strain>
    </source>
</reference>
<proteinExistence type="predicted"/>
<feature type="transmembrane region" description="Helical" evidence="2">
    <location>
        <begin position="177"/>
        <end position="199"/>
    </location>
</feature>
<accession>A0A022QPN7</accession>
<feature type="region of interest" description="Disordered" evidence="1">
    <location>
        <begin position="34"/>
        <end position="100"/>
    </location>
</feature>
<dbReference type="eggNOG" id="ENOG502RZXQ">
    <property type="taxonomic scope" value="Eukaryota"/>
</dbReference>